<name>A0AAV8T683_9ROSI</name>
<organism evidence="2 3">
    <name type="scientific">Erythroxylum novogranatense</name>
    <dbReference type="NCBI Taxonomy" id="1862640"/>
    <lineage>
        <taxon>Eukaryota</taxon>
        <taxon>Viridiplantae</taxon>
        <taxon>Streptophyta</taxon>
        <taxon>Embryophyta</taxon>
        <taxon>Tracheophyta</taxon>
        <taxon>Spermatophyta</taxon>
        <taxon>Magnoliopsida</taxon>
        <taxon>eudicotyledons</taxon>
        <taxon>Gunneridae</taxon>
        <taxon>Pentapetalae</taxon>
        <taxon>rosids</taxon>
        <taxon>fabids</taxon>
        <taxon>Malpighiales</taxon>
        <taxon>Erythroxylaceae</taxon>
        <taxon>Erythroxylum</taxon>
    </lineage>
</organism>
<dbReference type="EMBL" id="JAIWQS010000006">
    <property type="protein sequence ID" value="KAJ8761869.1"/>
    <property type="molecule type" value="Genomic_DNA"/>
</dbReference>
<sequence>MAHSSTFEERLEQMERTRIQRLSLLQAEKDLQVTNSRLLASKLARLQCMKRRCLLLQQKVAYQNLRISSFKSLIEHFDAKYQVDMQELRVLKDEVEELEKLEKERERLYEMKGREMNVFRENVQKFAVESRLQVNELRNYAAEMRKSKLVGLTENMLITDVNLPS</sequence>
<evidence type="ECO:0000313" key="3">
    <source>
        <dbReference type="Proteomes" id="UP001159364"/>
    </source>
</evidence>
<keyword evidence="1" id="KW-0175">Coiled coil</keyword>
<dbReference type="AlphaFoldDB" id="A0AAV8T683"/>
<evidence type="ECO:0000256" key="1">
    <source>
        <dbReference type="SAM" id="Coils"/>
    </source>
</evidence>
<keyword evidence="3" id="KW-1185">Reference proteome</keyword>
<dbReference type="PANTHER" id="PTHR37214:SF2">
    <property type="entry name" value="CYTOMEGALOVIRUS UL139 PROTEIN"/>
    <property type="match status" value="1"/>
</dbReference>
<evidence type="ECO:0000313" key="2">
    <source>
        <dbReference type="EMBL" id="KAJ8761869.1"/>
    </source>
</evidence>
<reference evidence="2 3" key="1">
    <citation type="submission" date="2021-09" db="EMBL/GenBank/DDBJ databases">
        <title>Genomic insights and catalytic innovation underlie evolution of tropane alkaloids biosynthesis.</title>
        <authorList>
            <person name="Wang Y.-J."/>
            <person name="Tian T."/>
            <person name="Huang J.-P."/>
            <person name="Huang S.-X."/>
        </authorList>
    </citation>
    <scope>NUCLEOTIDE SEQUENCE [LARGE SCALE GENOMIC DNA]</scope>
    <source>
        <strain evidence="2">KIB-2018</strain>
        <tissue evidence="2">Leaf</tissue>
    </source>
</reference>
<dbReference type="InterPro" id="IPR021042">
    <property type="entry name" value="Herpes_UL139_cytomegalovirus"/>
</dbReference>
<feature type="coiled-coil region" evidence="1">
    <location>
        <begin position="81"/>
        <end position="118"/>
    </location>
</feature>
<protein>
    <submittedName>
        <fullName evidence="2">Uncharacterized protein</fullName>
    </submittedName>
</protein>
<comment type="caution">
    <text evidence="2">The sequence shown here is derived from an EMBL/GenBank/DDBJ whole genome shotgun (WGS) entry which is preliminary data.</text>
</comment>
<dbReference type="PANTHER" id="PTHR37214">
    <property type="entry name" value="CYTOMEGALOVIRUS UL139 PROTEIN"/>
    <property type="match status" value="1"/>
</dbReference>
<dbReference type="Proteomes" id="UP001159364">
    <property type="component" value="Linkage Group LG06"/>
</dbReference>
<accession>A0AAV8T683</accession>
<proteinExistence type="predicted"/>
<dbReference type="Pfam" id="PF12507">
    <property type="entry name" value="HCMV_UL139"/>
    <property type="match status" value="1"/>
</dbReference>
<gene>
    <name evidence="2" type="ORF">K2173_005580</name>
</gene>